<dbReference type="Gene3D" id="2.60.120.620">
    <property type="entry name" value="q2cbj1_9rhob like domain"/>
    <property type="match status" value="1"/>
</dbReference>
<dbReference type="NCBIfam" id="TIGR02466">
    <property type="entry name" value="TIGR02466 family protein"/>
    <property type="match status" value="1"/>
</dbReference>
<dbReference type="EMBL" id="FXWG01000001">
    <property type="protein sequence ID" value="SMQ58095.1"/>
    <property type="molecule type" value="Genomic_DNA"/>
</dbReference>
<evidence type="ECO:0008006" key="3">
    <source>
        <dbReference type="Google" id="ProtNLM"/>
    </source>
</evidence>
<dbReference type="AlphaFoldDB" id="A0A1Y6E5R9"/>
<organism evidence="1 2">
    <name type="scientific">Altererythrobacter xiamenensis</name>
    <dbReference type="NCBI Taxonomy" id="1316679"/>
    <lineage>
        <taxon>Bacteria</taxon>
        <taxon>Pseudomonadati</taxon>
        <taxon>Pseudomonadota</taxon>
        <taxon>Alphaproteobacteria</taxon>
        <taxon>Sphingomonadales</taxon>
        <taxon>Erythrobacteraceae</taxon>
        <taxon>Altererythrobacter</taxon>
    </lineage>
</organism>
<reference evidence="2" key="1">
    <citation type="submission" date="2017-04" db="EMBL/GenBank/DDBJ databases">
        <authorList>
            <person name="Varghese N."/>
            <person name="Submissions S."/>
        </authorList>
    </citation>
    <scope>NUCLEOTIDE SEQUENCE [LARGE SCALE GENOMIC DNA]</scope>
</reference>
<name>A0A1Y6E5R9_9SPHN</name>
<evidence type="ECO:0000313" key="2">
    <source>
        <dbReference type="Proteomes" id="UP000194420"/>
    </source>
</evidence>
<accession>A0A1Y6E5R9</accession>
<dbReference type="Pfam" id="PF13759">
    <property type="entry name" value="2OG-FeII_Oxy_5"/>
    <property type="match status" value="1"/>
</dbReference>
<gene>
    <name evidence="1" type="ORF">SAMN06297468_0111</name>
</gene>
<keyword evidence="2" id="KW-1185">Reference proteome</keyword>
<dbReference type="RefSeq" id="WP_086436108.1">
    <property type="nucleotide sequence ID" value="NZ_FXWG01000001.1"/>
</dbReference>
<evidence type="ECO:0000313" key="1">
    <source>
        <dbReference type="EMBL" id="SMQ58095.1"/>
    </source>
</evidence>
<dbReference type="OrthoDB" id="9783136at2"/>
<dbReference type="Proteomes" id="UP000194420">
    <property type="component" value="Unassembled WGS sequence"/>
</dbReference>
<protein>
    <recommendedName>
        <fullName evidence="3">2OG-Fe(II) oxygenase superfamily protein</fullName>
    </recommendedName>
</protein>
<dbReference type="SUPFAM" id="SSF51197">
    <property type="entry name" value="Clavaminate synthase-like"/>
    <property type="match status" value="1"/>
</dbReference>
<sequence>MATTATKAGARAYDVKPLFAEPYFKMNIADAISPAQEKFIKGQTMIQNQTNQISEELYLFERKELKSVKQAIQQALDTFAREVMGITQRLEVTQSWSLINPPGVGMHGHTHSNSIISGSLYYTEMPDPPGKMIFERHNHYRQIELLVDEGRNNIYNAPRNAIIPAKGDLILFSSGLQHYVEPHNEREPRYSIAFNTFVRGKIGSFRDVSELRV</sequence>
<proteinExistence type="predicted"/>
<dbReference type="InterPro" id="IPR012668">
    <property type="entry name" value="CHP02466"/>
</dbReference>